<protein>
    <recommendedName>
        <fullName evidence="1">VOC domain-containing protein</fullName>
    </recommendedName>
</protein>
<evidence type="ECO:0000259" key="1">
    <source>
        <dbReference type="PROSITE" id="PS51819"/>
    </source>
</evidence>
<feature type="domain" description="VOC" evidence="1">
    <location>
        <begin position="2"/>
        <end position="118"/>
    </location>
</feature>
<dbReference type="InterPro" id="IPR037523">
    <property type="entry name" value="VOC_core"/>
</dbReference>
<comment type="caution">
    <text evidence="2">The sequence shown here is derived from an EMBL/GenBank/DDBJ whole genome shotgun (WGS) entry which is preliminary data.</text>
</comment>
<reference evidence="2" key="1">
    <citation type="submission" date="2019-08" db="EMBL/GenBank/DDBJ databases">
        <authorList>
            <person name="Kucharzyk K."/>
            <person name="Murdoch R.W."/>
            <person name="Higgins S."/>
            <person name="Loffler F."/>
        </authorList>
    </citation>
    <scope>NUCLEOTIDE SEQUENCE</scope>
</reference>
<dbReference type="InterPro" id="IPR029068">
    <property type="entry name" value="Glyas_Bleomycin-R_OHBP_Dase"/>
</dbReference>
<dbReference type="PROSITE" id="PS51819">
    <property type="entry name" value="VOC"/>
    <property type="match status" value="1"/>
</dbReference>
<dbReference type="InterPro" id="IPR051332">
    <property type="entry name" value="Fosfomycin_Res_Enzymes"/>
</dbReference>
<dbReference type="SUPFAM" id="SSF54593">
    <property type="entry name" value="Glyoxalase/Bleomycin resistance protein/Dihydroxybiphenyl dioxygenase"/>
    <property type="match status" value="1"/>
</dbReference>
<dbReference type="Pfam" id="PF00903">
    <property type="entry name" value="Glyoxalase"/>
    <property type="match status" value="1"/>
</dbReference>
<dbReference type="InterPro" id="IPR004360">
    <property type="entry name" value="Glyas_Fos-R_dOase_dom"/>
</dbReference>
<proteinExistence type="predicted"/>
<dbReference type="Gene3D" id="3.10.180.10">
    <property type="entry name" value="2,3-Dihydroxybiphenyl 1,2-Dioxygenase, domain 1"/>
    <property type="match status" value="1"/>
</dbReference>
<name>A0A644ZSR6_9ZZZZ</name>
<evidence type="ECO:0000313" key="2">
    <source>
        <dbReference type="EMBL" id="MPM43796.1"/>
    </source>
</evidence>
<dbReference type="EMBL" id="VSSQ01010237">
    <property type="protein sequence ID" value="MPM43796.1"/>
    <property type="molecule type" value="Genomic_DNA"/>
</dbReference>
<dbReference type="AlphaFoldDB" id="A0A644ZSR6"/>
<organism evidence="2">
    <name type="scientific">bioreactor metagenome</name>
    <dbReference type="NCBI Taxonomy" id="1076179"/>
    <lineage>
        <taxon>unclassified sequences</taxon>
        <taxon>metagenomes</taxon>
        <taxon>ecological metagenomes</taxon>
    </lineage>
</organism>
<dbReference type="PANTHER" id="PTHR36113:SF3">
    <property type="entry name" value="SLL5075 PROTEIN"/>
    <property type="match status" value="1"/>
</dbReference>
<dbReference type="PANTHER" id="PTHR36113">
    <property type="entry name" value="LYASE, PUTATIVE-RELATED-RELATED"/>
    <property type="match status" value="1"/>
</dbReference>
<accession>A0A644ZSR6</accession>
<sequence length="119" mass="13460">MRFAHLTFMVKNLEASVAFYETVTELKITRRFKAGPGEIAFLSNAEGETEIELVAMPEGEKFEGKGFFLSFETNKLDEMHQFSQAKGLNPSDIQSSHPRGRYFHVCDPDGVSVELKQKL</sequence>
<dbReference type="CDD" id="cd06587">
    <property type="entry name" value="VOC"/>
    <property type="match status" value="1"/>
</dbReference>
<gene>
    <name evidence="2" type="ORF">SDC9_90473</name>
</gene>